<protein>
    <recommendedName>
        <fullName evidence="1">RPW8 domain-containing protein</fullName>
    </recommendedName>
</protein>
<comment type="caution">
    <text evidence="2">The sequence shown here is derived from an EMBL/GenBank/DDBJ whole genome shotgun (WGS) entry which is preliminary data.</text>
</comment>
<evidence type="ECO:0000313" key="3">
    <source>
        <dbReference type="Proteomes" id="UP001341840"/>
    </source>
</evidence>
<proteinExistence type="predicted"/>
<dbReference type="Proteomes" id="UP001341840">
    <property type="component" value="Unassembled WGS sequence"/>
</dbReference>
<keyword evidence="3" id="KW-1185">Reference proteome</keyword>
<reference evidence="2 3" key="1">
    <citation type="journal article" date="2023" name="Plants (Basel)">
        <title>Bridging the Gap: Combining Genomics and Transcriptomics Approaches to Understand Stylosanthes scabra, an Orphan Legume from the Brazilian Caatinga.</title>
        <authorList>
            <person name="Ferreira-Neto J.R.C."/>
            <person name="da Silva M.D."/>
            <person name="Binneck E."/>
            <person name="de Melo N.F."/>
            <person name="da Silva R.H."/>
            <person name="de Melo A.L.T.M."/>
            <person name="Pandolfi V."/>
            <person name="Bustamante F.O."/>
            <person name="Brasileiro-Vidal A.C."/>
            <person name="Benko-Iseppon A.M."/>
        </authorList>
    </citation>
    <scope>NUCLEOTIDE SEQUENCE [LARGE SCALE GENOMIC DNA]</scope>
    <source>
        <tissue evidence="2">Leaves</tissue>
    </source>
</reference>
<name>A0ABU6UTZ3_9FABA</name>
<evidence type="ECO:0000259" key="1">
    <source>
        <dbReference type="Pfam" id="PF05659"/>
    </source>
</evidence>
<dbReference type="EMBL" id="JASCZI010121985">
    <property type="protein sequence ID" value="MED6163453.1"/>
    <property type="molecule type" value="Genomic_DNA"/>
</dbReference>
<gene>
    <name evidence="2" type="ORF">PIB30_080107</name>
</gene>
<sequence>MSSTAAVMGVLLRAAIETVNKGREFKPTLENNMETLNTIAPQVDEMRYNDQLGRPGQEIERLQSRVPEGKELVLLKVAEIFDILGKEDSGKFKGKLIKGSSGAP</sequence>
<feature type="domain" description="RPW8" evidence="1">
    <location>
        <begin position="5"/>
        <end position="74"/>
    </location>
</feature>
<evidence type="ECO:0000313" key="2">
    <source>
        <dbReference type="EMBL" id="MED6163453.1"/>
    </source>
</evidence>
<organism evidence="2 3">
    <name type="scientific">Stylosanthes scabra</name>
    <dbReference type="NCBI Taxonomy" id="79078"/>
    <lineage>
        <taxon>Eukaryota</taxon>
        <taxon>Viridiplantae</taxon>
        <taxon>Streptophyta</taxon>
        <taxon>Embryophyta</taxon>
        <taxon>Tracheophyta</taxon>
        <taxon>Spermatophyta</taxon>
        <taxon>Magnoliopsida</taxon>
        <taxon>eudicotyledons</taxon>
        <taxon>Gunneridae</taxon>
        <taxon>Pentapetalae</taxon>
        <taxon>rosids</taxon>
        <taxon>fabids</taxon>
        <taxon>Fabales</taxon>
        <taxon>Fabaceae</taxon>
        <taxon>Papilionoideae</taxon>
        <taxon>50 kb inversion clade</taxon>
        <taxon>dalbergioids sensu lato</taxon>
        <taxon>Dalbergieae</taxon>
        <taxon>Pterocarpus clade</taxon>
        <taxon>Stylosanthes</taxon>
    </lineage>
</organism>
<dbReference type="Pfam" id="PF05659">
    <property type="entry name" value="RPW8"/>
    <property type="match status" value="1"/>
</dbReference>
<accession>A0ABU6UTZ3</accession>
<dbReference type="InterPro" id="IPR008808">
    <property type="entry name" value="Powdery_mildew-R_dom"/>
</dbReference>